<gene>
    <name evidence="3" type="ORF">WICANDRAFT_84434</name>
</gene>
<dbReference type="GO" id="GO:0004721">
    <property type="term" value="F:phosphoprotein phosphatase activity"/>
    <property type="evidence" value="ECO:0007669"/>
    <property type="project" value="TreeGrafter"/>
</dbReference>
<feature type="domain" description="Calcineurin-like phosphoesterase" evidence="2">
    <location>
        <begin position="243"/>
        <end position="476"/>
    </location>
</feature>
<keyword evidence="1" id="KW-0812">Transmembrane</keyword>
<keyword evidence="4" id="KW-1185">Reference proteome</keyword>
<evidence type="ECO:0000313" key="3">
    <source>
        <dbReference type="EMBL" id="ODQ58676.1"/>
    </source>
</evidence>
<evidence type="ECO:0000313" key="4">
    <source>
        <dbReference type="Proteomes" id="UP000094112"/>
    </source>
</evidence>
<dbReference type="PANTHER" id="PTHR32440">
    <property type="entry name" value="PHOSPHATASE DCR2-RELATED-RELATED"/>
    <property type="match status" value="1"/>
</dbReference>
<dbReference type="SUPFAM" id="SSF56300">
    <property type="entry name" value="Metallo-dependent phosphatases"/>
    <property type="match status" value="1"/>
</dbReference>
<dbReference type="OrthoDB" id="783096at2759"/>
<dbReference type="RefSeq" id="XP_019037883.1">
    <property type="nucleotide sequence ID" value="XM_019185711.1"/>
</dbReference>
<dbReference type="Proteomes" id="UP000094112">
    <property type="component" value="Unassembled WGS sequence"/>
</dbReference>
<dbReference type="InterPro" id="IPR029052">
    <property type="entry name" value="Metallo-depent_PP-like"/>
</dbReference>
<keyword evidence="1" id="KW-1133">Transmembrane helix</keyword>
<dbReference type="AlphaFoldDB" id="A0A1E3NZP2"/>
<protein>
    <recommendedName>
        <fullName evidence="2">Calcineurin-like phosphoesterase domain-containing protein</fullName>
    </recommendedName>
</protein>
<dbReference type="STRING" id="683960.A0A1E3NZP2"/>
<feature type="transmembrane region" description="Helical" evidence="1">
    <location>
        <begin position="14"/>
        <end position="31"/>
    </location>
</feature>
<dbReference type="Gene3D" id="3.60.21.10">
    <property type="match status" value="1"/>
</dbReference>
<organism evidence="3 4">
    <name type="scientific">Wickerhamomyces anomalus (strain ATCC 58044 / CBS 1984 / NCYC 433 / NRRL Y-366-8)</name>
    <name type="common">Yeast</name>
    <name type="synonym">Hansenula anomala</name>
    <dbReference type="NCBI Taxonomy" id="683960"/>
    <lineage>
        <taxon>Eukaryota</taxon>
        <taxon>Fungi</taxon>
        <taxon>Dikarya</taxon>
        <taxon>Ascomycota</taxon>
        <taxon>Saccharomycotina</taxon>
        <taxon>Saccharomycetes</taxon>
        <taxon>Phaffomycetales</taxon>
        <taxon>Wickerhamomycetaceae</taxon>
        <taxon>Wickerhamomyces</taxon>
    </lineage>
</organism>
<dbReference type="EMBL" id="KV454211">
    <property type="protein sequence ID" value="ODQ58676.1"/>
    <property type="molecule type" value="Genomic_DNA"/>
</dbReference>
<evidence type="ECO:0000256" key="1">
    <source>
        <dbReference type="SAM" id="Phobius"/>
    </source>
</evidence>
<keyword evidence="1" id="KW-0472">Membrane</keyword>
<dbReference type="InterPro" id="IPR004843">
    <property type="entry name" value="Calcineurin-like_PHP"/>
</dbReference>
<dbReference type="GO" id="GO:1902600">
    <property type="term" value="P:proton transmembrane transport"/>
    <property type="evidence" value="ECO:0007669"/>
    <property type="project" value="EnsemblFungi"/>
</dbReference>
<dbReference type="GO" id="GO:0005737">
    <property type="term" value="C:cytoplasm"/>
    <property type="evidence" value="ECO:0007669"/>
    <property type="project" value="TreeGrafter"/>
</dbReference>
<name>A0A1E3NZP2_WICAA</name>
<dbReference type="PANTHER" id="PTHR32440:SF0">
    <property type="entry name" value="PHOSPHATASE DCR2-RELATED"/>
    <property type="match status" value="1"/>
</dbReference>
<proteinExistence type="predicted"/>
<sequence length="550" mass="63906">MLLSYKFQRFFKRVLIPFAVLLYIVLSFFSLHTRNIYHNGLHQLEPYRGGPFDDIKKIKCYRWYGHCNQIIENSDYDNGDIIWHRVDKNLDLNGESPSSWSFYREYLYVHISTKKRFNSPGRAIVDLAIGDQSSKDPPFYVVNDAQSRSGRPKSRLDVTYNYNNWELRFDGIWAKYDKSNSEDAITNVQYLFGNDIIEPRADWTLVNGNINSNAKITVHRGPLNEKGDILKKVPILLQQNDEFKILQVSDLHFNSDFGTCKDQVNEEHGCKADAKTLSFLHQVLDLESPDLVVLTGDIIDGFNTMDYQTAILKALSPFISRSIPFAIALGENDKNQYASREEIINFIMELPYSMMGNNDPKQHHNSISGDKTNYALRIYDSKNDHLQNVIYILDIFQEDVNQQEFLKQTFDSFTEKPKFSLEFQHHPIQQYRPKSAFAIVGAYNEKSKLKIKTNPQIRQTLSDINVQAMSVGHEHTNECCIHSEDKDNKLKPLWLCYGGGTGEGGYGNTKIKYERRVRLFRMNTQKMEITSWKRKQSEPSSVFDYQYIYN</sequence>
<reference evidence="3 4" key="1">
    <citation type="journal article" date="2016" name="Proc. Natl. Acad. Sci. U.S.A.">
        <title>Comparative genomics of biotechnologically important yeasts.</title>
        <authorList>
            <person name="Riley R."/>
            <person name="Haridas S."/>
            <person name="Wolfe K.H."/>
            <person name="Lopes M.R."/>
            <person name="Hittinger C.T."/>
            <person name="Goeker M."/>
            <person name="Salamov A.A."/>
            <person name="Wisecaver J.H."/>
            <person name="Long T.M."/>
            <person name="Calvey C.H."/>
            <person name="Aerts A.L."/>
            <person name="Barry K.W."/>
            <person name="Choi C."/>
            <person name="Clum A."/>
            <person name="Coughlan A.Y."/>
            <person name="Deshpande S."/>
            <person name="Douglass A.P."/>
            <person name="Hanson S.J."/>
            <person name="Klenk H.-P."/>
            <person name="LaButti K.M."/>
            <person name="Lapidus A."/>
            <person name="Lindquist E.A."/>
            <person name="Lipzen A.M."/>
            <person name="Meier-Kolthoff J.P."/>
            <person name="Ohm R.A."/>
            <person name="Otillar R.P."/>
            <person name="Pangilinan J.L."/>
            <person name="Peng Y."/>
            <person name="Rokas A."/>
            <person name="Rosa C.A."/>
            <person name="Scheuner C."/>
            <person name="Sibirny A.A."/>
            <person name="Slot J.C."/>
            <person name="Stielow J.B."/>
            <person name="Sun H."/>
            <person name="Kurtzman C.P."/>
            <person name="Blackwell M."/>
            <person name="Grigoriev I.V."/>
            <person name="Jeffries T.W."/>
        </authorList>
    </citation>
    <scope>NUCLEOTIDE SEQUENCE [LARGE SCALE GENOMIC DNA]</scope>
    <source>
        <strain evidence="4">ATCC 58044 / CBS 1984 / NCYC 433 / NRRL Y-366-8</strain>
    </source>
</reference>
<accession>A0A1E3NZP2</accession>
<dbReference type="GeneID" id="30202957"/>
<dbReference type="Pfam" id="PF00149">
    <property type="entry name" value="Metallophos"/>
    <property type="match status" value="1"/>
</dbReference>
<evidence type="ECO:0000259" key="2">
    <source>
        <dbReference type="Pfam" id="PF00149"/>
    </source>
</evidence>